<comment type="catalytic activity">
    <reaction evidence="5 6">
        <text>NAD(+) + ATP = ADP + NADP(+) + H(+)</text>
        <dbReference type="Rhea" id="RHEA:18629"/>
        <dbReference type="ChEBI" id="CHEBI:15378"/>
        <dbReference type="ChEBI" id="CHEBI:30616"/>
        <dbReference type="ChEBI" id="CHEBI:57540"/>
        <dbReference type="ChEBI" id="CHEBI:58349"/>
        <dbReference type="ChEBI" id="CHEBI:456216"/>
        <dbReference type="EC" id="2.7.1.23"/>
    </reaction>
</comment>
<dbReference type="Proteomes" id="UP001500542">
    <property type="component" value="Unassembled WGS sequence"/>
</dbReference>
<comment type="similarity">
    <text evidence="6">Belongs to the NAD kinase family.</text>
</comment>
<feature type="binding site" evidence="6">
    <location>
        <position position="191"/>
    </location>
    <ligand>
        <name>NAD(+)</name>
        <dbReference type="ChEBI" id="CHEBI:57540"/>
    </ligand>
</feature>
<dbReference type="GO" id="GO:0016301">
    <property type="term" value="F:kinase activity"/>
    <property type="evidence" value="ECO:0007669"/>
    <property type="project" value="UniProtKB-KW"/>
</dbReference>
<dbReference type="InterPro" id="IPR016064">
    <property type="entry name" value="NAD/diacylglycerol_kinase_sf"/>
</dbReference>
<feature type="active site" description="Proton acceptor" evidence="6">
    <location>
        <position position="87"/>
    </location>
</feature>
<feature type="binding site" evidence="6">
    <location>
        <position position="92"/>
    </location>
    <ligand>
        <name>NAD(+)</name>
        <dbReference type="ChEBI" id="CHEBI:57540"/>
    </ligand>
</feature>
<feature type="binding site" evidence="6">
    <location>
        <begin position="202"/>
        <end position="207"/>
    </location>
    <ligand>
        <name>NAD(+)</name>
        <dbReference type="ChEBI" id="CHEBI:57540"/>
    </ligand>
</feature>
<evidence type="ECO:0000256" key="4">
    <source>
        <dbReference type="ARBA" id="ARBA00023027"/>
    </source>
</evidence>
<name>A0ABP3ZRC2_9ACTN</name>
<accession>A0ABP3ZRC2</accession>
<keyword evidence="6" id="KW-0963">Cytoplasm</keyword>
<reference evidence="8" key="1">
    <citation type="journal article" date="2019" name="Int. J. Syst. Evol. Microbiol.">
        <title>The Global Catalogue of Microorganisms (GCM) 10K type strain sequencing project: providing services to taxonomists for standard genome sequencing and annotation.</title>
        <authorList>
            <consortium name="The Broad Institute Genomics Platform"/>
            <consortium name="The Broad Institute Genome Sequencing Center for Infectious Disease"/>
            <person name="Wu L."/>
            <person name="Ma J."/>
        </authorList>
    </citation>
    <scope>NUCLEOTIDE SEQUENCE [LARGE SCALE GENOMIC DNA]</scope>
    <source>
        <strain evidence="8">JCM 10977</strain>
    </source>
</reference>
<protein>
    <recommendedName>
        <fullName evidence="6">NAD kinase</fullName>
        <ecNumber evidence="6">2.7.1.23</ecNumber>
    </recommendedName>
    <alternativeName>
        <fullName evidence="6">ATP-dependent NAD kinase</fullName>
    </alternativeName>
</protein>
<proteinExistence type="inferred from homology"/>
<evidence type="ECO:0000256" key="6">
    <source>
        <dbReference type="HAMAP-Rule" id="MF_00361"/>
    </source>
</evidence>
<dbReference type="RefSeq" id="WP_343964202.1">
    <property type="nucleotide sequence ID" value="NZ_BAAAHK010000001.1"/>
</dbReference>
<keyword evidence="1 6" id="KW-0808">Transferase</keyword>
<evidence type="ECO:0000256" key="3">
    <source>
        <dbReference type="ARBA" id="ARBA00022857"/>
    </source>
</evidence>
<dbReference type="InterPro" id="IPR017438">
    <property type="entry name" value="ATP-NAD_kinase_N"/>
</dbReference>
<gene>
    <name evidence="6" type="primary">nadK</name>
    <name evidence="7" type="ORF">GCM10009554_04520</name>
</gene>
<dbReference type="HAMAP" id="MF_00361">
    <property type="entry name" value="NAD_kinase"/>
    <property type="match status" value="1"/>
</dbReference>
<comment type="caution">
    <text evidence="6">Lacks conserved residue(s) required for the propagation of feature annotation.</text>
</comment>
<keyword evidence="2 6" id="KW-0418">Kinase</keyword>
<keyword evidence="8" id="KW-1185">Reference proteome</keyword>
<feature type="binding site" evidence="6">
    <location>
        <position position="172"/>
    </location>
    <ligand>
        <name>NAD(+)</name>
        <dbReference type="ChEBI" id="CHEBI:57540"/>
    </ligand>
</feature>
<dbReference type="SUPFAM" id="SSF111331">
    <property type="entry name" value="NAD kinase/diacylglycerol kinase-like"/>
    <property type="match status" value="1"/>
</dbReference>
<dbReference type="EC" id="2.7.1.23" evidence="6"/>
<keyword evidence="6" id="KW-0067">ATP-binding</keyword>
<dbReference type="Pfam" id="PF01513">
    <property type="entry name" value="NAD_kinase"/>
    <property type="match status" value="1"/>
</dbReference>
<comment type="cofactor">
    <cofactor evidence="6">
        <name>a divalent metal cation</name>
        <dbReference type="ChEBI" id="CHEBI:60240"/>
    </cofactor>
</comment>
<dbReference type="Gene3D" id="2.60.200.30">
    <property type="entry name" value="Probable inorganic polyphosphate/atp-NAD kinase, domain 2"/>
    <property type="match status" value="1"/>
</dbReference>
<evidence type="ECO:0000256" key="5">
    <source>
        <dbReference type="ARBA" id="ARBA00047925"/>
    </source>
</evidence>
<evidence type="ECO:0000313" key="7">
    <source>
        <dbReference type="EMBL" id="GAA0925148.1"/>
    </source>
</evidence>
<organism evidence="7 8">
    <name type="scientific">Kribbella koreensis</name>
    <dbReference type="NCBI Taxonomy" id="57909"/>
    <lineage>
        <taxon>Bacteria</taxon>
        <taxon>Bacillati</taxon>
        <taxon>Actinomycetota</taxon>
        <taxon>Actinomycetes</taxon>
        <taxon>Propionibacteriales</taxon>
        <taxon>Kribbellaceae</taxon>
        <taxon>Kribbella</taxon>
    </lineage>
</organism>
<dbReference type="Pfam" id="PF20143">
    <property type="entry name" value="NAD_kinase_C"/>
    <property type="match status" value="1"/>
</dbReference>
<evidence type="ECO:0000256" key="1">
    <source>
        <dbReference type="ARBA" id="ARBA00022679"/>
    </source>
</evidence>
<sequence>MTAASTVEGQVPVVEPEPRRVLLVTHTGRDLAVEVAREAHRLLTGAGLVVRLLSEEFEAMKLEPVEIAEDPEKAAQDVELIIVLGGDGSILRGAELARPHGTPVLGVNLGHVGFLAEAERDDLERIVDVVVDRTYTVEERMTLAVDVWHDDELIFDTWALNEASVEKAAREKMLEVMVEVDGRPLSRWGCDGVVVATPTGSTAYAFSAGGPIVWPEVEAILMVPLSAHALFSRPIVVAPTSQLSIELIAAWHGRGVLWCDGRRMVEVPPGARIVVRRGRTPVRLARAHEASFTDRLVAKFDLPVLGWRGRAERDRNSSTSEEN</sequence>
<evidence type="ECO:0000256" key="2">
    <source>
        <dbReference type="ARBA" id="ARBA00022777"/>
    </source>
</evidence>
<dbReference type="NCBIfam" id="NF002892">
    <property type="entry name" value="PRK03372.1"/>
    <property type="match status" value="1"/>
</dbReference>
<dbReference type="Gene3D" id="3.40.50.10330">
    <property type="entry name" value="Probable inorganic polyphosphate/atp-NAD kinase, domain 1"/>
    <property type="match status" value="1"/>
</dbReference>
<evidence type="ECO:0000313" key="8">
    <source>
        <dbReference type="Proteomes" id="UP001500542"/>
    </source>
</evidence>
<dbReference type="PANTHER" id="PTHR20275:SF0">
    <property type="entry name" value="NAD KINASE"/>
    <property type="match status" value="1"/>
</dbReference>
<feature type="binding site" evidence="6">
    <location>
        <begin position="87"/>
        <end position="88"/>
    </location>
    <ligand>
        <name>NAD(+)</name>
        <dbReference type="ChEBI" id="CHEBI:57540"/>
    </ligand>
</feature>
<dbReference type="InterPro" id="IPR002504">
    <property type="entry name" value="NADK"/>
</dbReference>
<keyword evidence="3 6" id="KW-0521">NADP</keyword>
<comment type="caution">
    <text evidence="7">The sequence shown here is derived from an EMBL/GenBank/DDBJ whole genome shotgun (WGS) entry which is preliminary data.</text>
</comment>
<dbReference type="EMBL" id="BAAAHK010000001">
    <property type="protein sequence ID" value="GAA0925148.1"/>
    <property type="molecule type" value="Genomic_DNA"/>
</dbReference>
<dbReference type="InterPro" id="IPR017437">
    <property type="entry name" value="ATP-NAD_kinase_PpnK-typ_C"/>
</dbReference>
<comment type="subcellular location">
    <subcellularLocation>
        <location evidence="6">Cytoplasm</location>
    </subcellularLocation>
</comment>
<feature type="binding site" evidence="6">
    <location>
        <begin position="161"/>
        <end position="162"/>
    </location>
    <ligand>
        <name>NAD(+)</name>
        <dbReference type="ChEBI" id="CHEBI:57540"/>
    </ligand>
</feature>
<dbReference type="PANTHER" id="PTHR20275">
    <property type="entry name" value="NAD KINASE"/>
    <property type="match status" value="1"/>
</dbReference>
<comment type="function">
    <text evidence="6">Involved in the regulation of the intracellular balance of NAD and NADP, and is a key enzyme in the biosynthesis of NADP. Catalyzes specifically the phosphorylation on 2'-hydroxyl of the adenosine moiety of NAD to yield NADP.</text>
</comment>
<keyword evidence="4 6" id="KW-0520">NAD</keyword>
<keyword evidence="6" id="KW-0547">Nucleotide-binding</keyword>